<comment type="caution">
    <text evidence="4">The sequence shown here is derived from an EMBL/GenBank/DDBJ whole genome shotgun (WGS) entry which is preliminary data.</text>
</comment>
<dbReference type="InterPro" id="IPR001296">
    <property type="entry name" value="Glyco_trans_1"/>
</dbReference>
<dbReference type="Proteomes" id="UP000034664">
    <property type="component" value="Unassembled WGS sequence"/>
</dbReference>
<evidence type="ECO:0000313" key="5">
    <source>
        <dbReference type="Proteomes" id="UP000034664"/>
    </source>
</evidence>
<proteinExistence type="predicted"/>
<organism evidence="4 5">
    <name type="scientific">Candidatus Roizmanbacteria bacterium GW2011_GWB1_40_7</name>
    <dbReference type="NCBI Taxonomy" id="1618482"/>
    <lineage>
        <taxon>Bacteria</taxon>
        <taxon>Candidatus Roizmaniibacteriota</taxon>
    </lineage>
</organism>
<name>A0A0G0T7B4_9BACT</name>
<dbReference type="GO" id="GO:0016757">
    <property type="term" value="F:glycosyltransferase activity"/>
    <property type="evidence" value="ECO:0007669"/>
    <property type="project" value="UniProtKB-KW"/>
</dbReference>
<evidence type="ECO:0000259" key="3">
    <source>
        <dbReference type="Pfam" id="PF00534"/>
    </source>
</evidence>
<reference evidence="4 5" key="1">
    <citation type="journal article" date="2015" name="Nature">
        <title>rRNA introns, odd ribosomes, and small enigmatic genomes across a large radiation of phyla.</title>
        <authorList>
            <person name="Brown C.T."/>
            <person name="Hug L.A."/>
            <person name="Thomas B.C."/>
            <person name="Sharon I."/>
            <person name="Castelle C.J."/>
            <person name="Singh A."/>
            <person name="Wilkins M.J."/>
            <person name="Williams K.H."/>
            <person name="Banfield J.F."/>
        </authorList>
    </citation>
    <scope>NUCLEOTIDE SEQUENCE [LARGE SCALE GENOMIC DNA]</scope>
</reference>
<evidence type="ECO:0000313" key="4">
    <source>
        <dbReference type="EMBL" id="KKR72894.1"/>
    </source>
</evidence>
<dbReference type="Pfam" id="PF00534">
    <property type="entry name" value="Glycos_transf_1"/>
    <property type="match status" value="1"/>
</dbReference>
<dbReference type="EMBL" id="LBZM01000001">
    <property type="protein sequence ID" value="KKR72894.1"/>
    <property type="molecule type" value="Genomic_DNA"/>
</dbReference>
<dbReference type="PANTHER" id="PTHR12526">
    <property type="entry name" value="GLYCOSYLTRANSFERASE"/>
    <property type="match status" value="1"/>
</dbReference>
<keyword evidence="1" id="KW-0328">Glycosyltransferase</keyword>
<feature type="domain" description="Glycosyl transferase family 1" evidence="3">
    <location>
        <begin position="198"/>
        <end position="371"/>
    </location>
</feature>
<dbReference type="AlphaFoldDB" id="A0A0G0T7B4"/>
<evidence type="ECO:0000256" key="2">
    <source>
        <dbReference type="ARBA" id="ARBA00022679"/>
    </source>
</evidence>
<protein>
    <submittedName>
        <fullName evidence="4">Glycosyl transferase group 1</fullName>
    </submittedName>
</protein>
<keyword evidence="2 4" id="KW-0808">Transferase</keyword>
<dbReference type="SUPFAM" id="SSF53756">
    <property type="entry name" value="UDP-Glycosyltransferase/glycogen phosphorylase"/>
    <property type="match status" value="1"/>
</dbReference>
<accession>A0A0G0T7B4</accession>
<evidence type="ECO:0000256" key="1">
    <source>
        <dbReference type="ARBA" id="ARBA00022676"/>
    </source>
</evidence>
<dbReference type="Gene3D" id="3.40.50.2000">
    <property type="entry name" value="Glycogen Phosphorylase B"/>
    <property type="match status" value="1"/>
</dbReference>
<gene>
    <name evidence="4" type="ORF">UU14_C0001G0036</name>
</gene>
<dbReference type="PANTHER" id="PTHR12526:SF629">
    <property type="entry name" value="TEICHURONIC ACID BIOSYNTHESIS GLYCOSYLTRANSFERASE TUAH-RELATED"/>
    <property type="match status" value="1"/>
</dbReference>
<sequence length="392" mass="45212">MLKKNNFIIVVHEFVPQGGPAYETLQYLLKKNAGTILFIAHPLLSTPETYANDSRYDYFKKGKKVEQYRSTHLRLPDLLLFIKDFLLTLLWCVQYKNNKYDVFIGLDPLNALAGIVLRTMGIVDKVIYYSIDYFPTRFNNAIMNSLYHFIDKLSVRFSNETWNVGINMKEARARFNNMKGYTYTRQYYVPIGIWFDKEKMKPIEKIDTKKLVYAGHLISYMGIDLAIRAMPELIKKIPGISLDIIGMGAEEKDLKDLTKQLSLTKQIHFYSWMGDRKSFEEKLSTAAVGLATFNTIILDDKVKNADPSKIKDYMVCGLPIITTNALATYKDVENAKAAIVVDYNQKAFIKAVVSLLGNKQTLDTYRHNAQKFVQQFDWEVLLNKNMQRLFGS</sequence>